<dbReference type="PANTHER" id="PTHR21261:SF2">
    <property type="entry name" value="GH04238P-RELATED"/>
    <property type="match status" value="1"/>
</dbReference>
<dbReference type="Proteomes" id="UP001627154">
    <property type="component" value="Unassembled WGS sequence"/>
</dbReference>
<dbReference type="AlphaFoldDB" id="A0ABD2W2Q3"/>
<sequence length="287" mass="32397">MSAAVSTHSGATCTTCTATSDEEAAGRRWARSLVYTMTVTAATFQGSHVISISITKVDIPYVVRAGSPDPVVLDCNYDLGNSKTQGLVIKWFVNQDVLYQWIHGKNPAGSDEFQKYIDASYRASNDTRSEYRAVKLVRPGHELSGNIKCIISTIFDEVEAVRKMLVYSPEKVLRIHQPMMNETTNRLIVSCSAEDLFPKPRIIIYWNRKPIKYQEQRYKNKTDGRYSAEAVGVLEANKVKLPALFRCEVSIPEANYTSFQEYVYNGSNVPQFSLLILAMNFLAFKKY</sequence>
<evidence type="ECO:0000313" key="2">
    <source>
        <dbReference type="EMBL" id="KAL3387325.1"/>
    </source>
</evidence>
<keyword evidence="3" id="KW-1185">Reference proteome</keyword>
<proteinExistence type="predicted"/>
<dbReference type="InterPro" id="IPR013783">
    <property type="entry name" value="Ig-like_fold"/>
</dbReference>
<dbReference type="InterPro" id="IPR036179">
    <property type="entry name" value="Ig-like_dom_sf"/>
</dbReference>
<comment type="caution">
    <text evidence="2">The sequence shown here is derived from an EMBL/GenBank/DDBJ whole genome shotgun (WGS) entry which is preliminary data.</text>
</comment>
<dbReference type="PROSITE" id="PS50835">
    <property type="entry name" value="IG_LIKE"/>
    <property type="match status" value="1"/>
</dbReference>
<evidence type="ECO:0000313" key="3">
    <source>
        <dbReference type="Proteomes" id="UP001627154"/>
    </source>
</evidence>
<gene>
    <name evidence="2" type="ORF">TKK_017285</name>
</gene>
<feature type="domain" description="Ig-like" evidence="1">
    <location>
        <begin position="169"/>
        <end position="257"/>
    </location>
</feature>
<evidence type="ECO:0000259" key="1">
    <source>
        <dbReference type="PROSITE" id="PS50835"/>
    </source>
</evidence>
<dbReference type="EMBL" id="JBJJXI010000137">
    <property type="protein sequence ID" value="KAL3387325.1"/>
    <property type="molecule type" value="Genomic_DNA"/>
</dbReference>
<name>A0ABD2W2Q3_9HYME</name>
<dbReference type="InterPro" id="IPR007110">
    <property type="entry name" value="Ig-like_dom"/>
</dbReference>
<reference evidence="2 3" key="1">
    <citation type="journal article" date="2024" name="bioRxiv">
        <title>A reference genome for Trichogramma kaykai: A tiny desert-dwelling parasitoid wasp with competing sex-ratio distorters.</title>
        <authorList>
            <person name="Culotta J."/>
            <person name="Lindsey A.R."/>
        </authorList>
    </citation>
    <scope>NUCLEOTIDE SEQUENCE [LARGE SCALE GENOMIC DNA]</scope>
    <source>
        <strain evidence="2 3">KSX58</strain>
    </source>
</reference>
<organism evidence="2 3">
    <name type="scientific">Trichogramma kaykai</name>
    <dbReference type="NCBI Taxonomy" id="54128"/>
    <lineage>
        <taxon>Eukaryota</taxon>
        <taxon>Metazoa</taxon>
        <taxon>Ecdysozoa</taxon>
        <taxon>Arthropoda</taxon>
        <taxon>Hexapoda</taxon>
        <taxon>Insecta</taxon>
        <taxon>Pterygota</taxon>
        <taxon>Neoptera</taxon>
        <taxon>Endopterygota</taxon>
        <taxon>Hymenoptera</taxon>
        <taxon>Apocrita</taxon>
        <taxon>Proctotrupomorpha</taxon>
        <taxon>Chalcidoidea</taxon>
        <taxon>Trichogrammatidae</taxon>
        <taxon>Trichogramma</taxon>
    </lineage>
</organism>
<dbReference type="Gene3D" id="2.60.40.10">
    <property type="entry name" value="Immunoglobulins"/>
    <property type="match status" value="1"/>
</dbReference>
<protein>
    <recommendedName>
        <fullName evidence="1">Ig-like domain-containing protein</fullName>
    </recommendedName>
</protein>
<dbReference type="SUPFAM" id="SSF48726">
    <property type="entry name" value="Immunoglobulin"/>
    <property type="match status" value="1"/>
</dbReference>
<accession>A0ABD2W2Q3</accession>
<dbReference type="PANTHER" id="PTHR21261">
    <property type="entry name" value="BEAT PROTEIN"/>
    <property type="match status" value="1"/>
</dbReference>